<dbReference type="GO" id="GO:0007166">
    <property type="term" value="P:cell surface receptor signaling pathway"/>
    <property type="evidence" value="ECO:0007669"/>
    <property type="project" value="InterPro"/>
</dbReference>
<dbReference type="GO" id="GO:0017046">
    <property type="term" value="F:peptide hormone binding"/>
    <property type="evidence" value="ECO:0007669"/>
    <property type="project" value="TreeGrafter"/>
</dbReference>
<proteinExistence type="predicted"/>
<dbReference type="EMBL" id="JAWZYT010001297">
    <property type="protein sequence ID" value="KAK4313511.1"/>
    <property type="molecule type" value="Genomic_DNA"/>
</dbReference>
<feature type="transmembrane region" description="Helical" evidence="5">
    <location>
        <begin position="103"/>
        <end position="126"/>
    </location>
</feature>
<feature type="transmembrane region" description="Helical" evidence="5">
    <location>
        <begin position="67"/>
        <end position="88"/>
    </location>
</feature>
<name>A0AAE1PST2_9EUCA</name>
<reference evidence="7" key="1">
    <citation type="submission" date="2023-11" db="EMBL/GenBank/DDBJ databases">
        <title>Genome assemblies of two species of porcelain crab, Petrolisthes cinctipes and Petrolisthes manimaculis (Anomura: Porcellanidae).</title>
        <authorList>
            <person name="Angst P."/>
        </authorList>
    </citation>
    <scope>NUCLEOTIDE SEQUENCE</scope>
    <source>
        <strain evidence="7">PB745_02</strain>
        <tissue evidence="7">Gill</tissue>
    </source>
</reference>
<protein>
    <recommendedName>
        <fullName evidence="6">G-protein coupled receptors family 2 profile 2 domain-containing protein</fullName>
    </recommendedName>
</protein>
<evidence type="ECO:0000313" key="8">
    <source>
        <dbReference type="Proteomes" id="UP001292094"/>
    </source>
</evidence>
<evidence type="ECO:0000256" key="2">
    <source>
        <dbReference type="ARBA" id="ARBA00022692"/>
    </source>
</evidence>
<keyword evidence="2 5" id="KW-0812">Transmembrane</keyword>
<evidence type="ECO:0000313" key="7">
    <source>
        <dbReference type="EMBL" id="KAK4313511.1"/>
    </source>
</evidence>
<evidence type="ECO:0000256" key="4">
    <source>
        <dbReference type="ARBA" id="ARBA00023136"/>
    </source>
</evidence>
<dbReference type="GO" id="GO:0007188">
    <property type="term" value="P:adenylate cyclase-modulating G protein-coupled receptor signaling pathway"/>
    <property type="evidence" value="ECO:0007669"/>
    <property type="project" value="TreeGrafter"/>
</dbReference>
<gene>
    <name evidence="7" type="ORF">Pmani_015146</name>
</gene>
<dbReference type="GO" id="GO:0005886">
    <property type="term" value="C:plasma membrane"/>
    <property type="evidence" value="ECO:0007669"/>
    <property type="project" value="TreeGrafter"/>
</dbReference>
<dbReference type="Proteomes" id="UP001292094">
    <property type="component" value="Unassembled WGS sequence"/>
</dbReference>
<dbReference type="InterPro" id="IPR017981">
    <property type="entry name" value="GPCR_2-like_7TM"/>
</dbReference>
<comment type="subcellular location">
    <subcellularLocation>
        <location evidence="1">Membrane</location>
        <topology evidence="1">Multi-pass membrane protein</topology>
    </subcellularLocation>
</comment>
<evidence type="ECO:0000259" key="6">
    <source>
        <dbReference type="PROSITE" id="PS50261"/>
    </source>
</evidence>
<dbReference type="PRINTS" id="PR00249">
    <property type="entry name" value="GPCRSECRETIN"/>
</dbReference>
<organism evidence="7 8">
    <name type="scientific">Petrolisthes manimaculis</name>
    <dbReference type="NCBI Taxonomy" id="1843537"/>
    <lineage>
        <taxon>Eukaryota</taxon>
        <taxon>Metazoa</taxon>
        <taxon>Ecdysozoa</taxon>
        <taxon>Arthropoda</taxon>
        <taxon>Crustacea</taxon>
        <taxon>Multicrustacea</taxon>
        <taxon>Malacostraca</taxon>
        <taxon>Eumalacostraca</taxon>
        <taxon>Eucarida</taxon>
        <taxon>Decapoda</taxon>
        <taxon>Pleocyemata</taxon>
        <taxon>Anomura</taxon>
        <taxon>Galatheoidea</taxon>
        <taxon>Porcellanidae</taxon>
        <taxon>Petrolisthes</taxon>
    </lineage>
</organism>
<keyword evidence="3 5" id="KW-1133">Transmembrane helix</keyword>
<dbReference type="InterPro" id="IPR000832">
    <property type="entry name" value="GPCR_2_secretin-like"/>
</dbReference>
<feature type="domain" description="G-protein coupled receptors family 2 profile 2" evidence="6">
    <location>
        <begin position="1"/>
        <end position="187"/>
    </location>
</feature>
<evidence type="ECO:0000256" key="5">
    <source>
        <dbReference type="SAM" id="Phobius"/>
    </source>
</evidence>
<dbReference type="PANTHER" id="PTHR45620">
    <property type="entry name" value="PDF RECEPTOR-LIKE PROTEIN-RELATED"/>
    <property type="match status" value="1"/>
</dbReference>
<dbReference type="GO" id="GO:0008528">
    <property type="term" value="F:G protein-coupled peptide receptor activity"/>
    <property type="evidence" value="ECO:0007669"/>
    <property type="project" value="TreeGrafter"/>
</dbReference>
<comment type="caution">
    <text evidence="7">The sequence shown here is derived from an EMBL/GenBank/DDBJ whole genome shotgun (WGS) entry which is preliminary data.</text>
</comment>
<evidence type="ECO:0000256" key="3">
    <source>
        <dbReference type="ARBA" id="ARBA00022989"/>
    </source>
</evidence>
<keyword evidence="4 5" id="KW-0472">Membrane</keyword>
<dbReference type="InterPro" id="IPR050332">
    <property type="entry name" value="GPCR_2"/>
</dbReference>
<dbReference type="Gene3D" id="1.20.1070.10">
    <property type="entry name" value="Rhodopsin 7-helix transmembrane proteins"/>
    <property type="match status" value="1"/>
</dbReference>
<sequence length="187" mass="21936">MLVLTEPFLFHRTSPTYRDLDWVCKSLLALRMYSQMSSINWMFVEGLFLHTRLTCKVFPSRAPFTTYYIIGWGIPFVLLLCWSVTMAIQHPVHCWTGYPNLPYIWILVAPMITALLMNLIFLINIIRILVTKLSTRNNNNSNKSSSIANKLFTSTTNGKNNKYRLSIKFRRHNKQQQQQQQNTYPLL</sequence>
<evidence type="ECO:0000256" key="1">
    <source>
        <dbReference type="ARBA" id="ARBA00004141"/>
    </source>
</evidence>
<dbReference type="PROSITE" id="PS50261">
    <property type="entry name" value="G_PROTEIN_RECEP_F2_4"/>
    <property type="match status" value="1"/>
</dbReference>
<keyword evidence="8" id="KW-1185">Reference proteome</keyword>
<dbReference type="AlphaFoldDB" id="A0AAE1PST2"/>
<accession>A0AAE1PST2</accession>
<dbReference type="Pfam" id="PF00002">
    <property type="entry name" value="7tm_2"/>
    <property type="match status" value="1"/>
</dbReference>
<dbReference type="PANTHER" id="PTHR45620:SF15">
    <property type="entry name" value="DIURETIC HORMONE 44 RECEPTOR 1-RELATED"/>
    <property type="match status" value="1"/>
</dbReference>